<comment type="caution">
    <text evidence="2">The sequence shown here is derived from an EMBL/GenBank/DDBJ whole genome shotgun (WGS) entry which is preliminary data.</text>
</comment>
<accession>A0AAD5MMX9</accession>
<evidence type="ECO:0000313" key="3">
    <source>
        <dbReference type="Proteomes" id="UP001196413"/>
    </source>
</evidence>
<keyword evidence="3" id="KW-1185">Reference proteome</keyword>
<dbReference type="EMBL" id="JAHQIW010001340">
    <property type="protein sequence ID" value="KAJ1352281.1"/>
    <property type="molecule type" value="Genomic_DNA"/>
</dbReference>
<evidence type="ECO:0000313" key="2">
    <source>
        <dbReference type="EMBL" id="KAJ1352281.1"/>
    </source>
</evidence>
<feature type="region of interest" description="Disordered" evidence="1">
    <location>
        <begin position="46"/>
        <end position="150"/>
    </location>
</feature>
<protein>
    <submittedName>
        <fullName evidence="2">Uncharacterized protein</fullName>
    </submittedName>
</protein>
<name>A0AAD5MMX9_PARTN</name>
<organism evidence="2 3">
    <name type="scientific">Parelaphostrongylus tenuis</name>
    <name type="common">Meningeal worm</name>
    <dbReference type="NCBI Taxonomy" id="148309"/>
    <lineage>
        <taxon>Eukaryota</taxon>
        <taxon>Metazoa</taxon>
        <taxon>Ecdysozoa</taxon>
        <taxon>Nematoda</taxon>
        <taxon>Chromadorea</taxon>
        <taxon>Rhabditida</taxon>
        <taxon>Rhabditina</taxon>
        <taxon>Rhabditomorpha</taxon>
        <taxon>Strongyloidea</taxon>
        <taxon>Metastrongylidae</taxon>
        <taxon>Parelaphostrongylus</taxon>
    </lineage>
</organism>
<evidence type="ECO:0000256" key="1">
    <source>
        <dbReference type="SAM" id="MobiDB-lite"/>
    </source>
</evidence>
<feature type="compositionally biased region" description="Low complexity" evidence="1">
    <location>
        <begin position="92"/>
        <end position="138"/>
    </location>
</feature>
<dbReference type="Proteomes" id="UP001196413">
    <property type="component" value="Unassembled WGS sequence"/>
</dbReference>
<feature type="compositionally biased region" description="Low complexity" evidence="1">
    <location>
        <begin position="51"/>
        <end position="71"/>
    </location>
</feature>
<reference evidence="2" key="1">
    <citation type="submission" date="2021-06" db="EMBL/GenBank/DDBJ databases">
        <title>Parelaphostrongylus tenuis whole genome reference sequence.</title>
        <authorList>
            <person name="Garwood T.J."/>
            <person name="Larsen P.A."/>
            <person name="Fountain-Jones N.M."/>
            <person name="Garbe J.R."/>
            <person name="Macchietto M.G."/>
            <person name="Kania S.A."/>
            <person name="Gerhold R.W."/>
            <person name="Richards J.E."/>
            <person name="Wolf T.M."/>
        </authorList>
    </citation>
    <scope>NUCLEOTIDE SEQUENCE</scope>
    <source>
        <strain evidence="2">MNPRO001-30</strain>
        <tissue evidence="2">Meninges</tissue>
    </source>
</reference>
<dbReference type="AlphaFoldDB" id="A0AAD5MMX9"/>
<gene>
    <name evidence="2" type="ORF">KIN20_008579</name>
</gene>
<sequence length="173" mass="19152">MEEVSTTRDISVDVFGACDEITVVTCASIVENFRKRVRQCMSKEDNFESYPPNMQGVPQPQQPQSQVVTQPNGRPGAAPQPQSQRPAYPSGANPQAPPQYAAYPSNQPAGFPQSQAAQATAYQQQMYQRQQQVPQHQQMRPYMSPQGTMVTSTHQGGEFCLIFDVTTDLLNVT</sequence>
<proteinExistence type="predicted"/>